<comment type="caution">
    <text evidence="1">The sequence shown here is derived from an EMBL/GenBank/DDBJ whole genome shotgun (WGS) entry which is preliminary data.</text>
</comment>
<accession>A0ABP8NAW0</accession>
<sequence length="100" mass="11396">MALAFPGTEEKPHFEKPSFRYRDRIFATYHTRDGRAMLRLTPVEQSVYVSYNSAVFYPVPGAWGTKGYTMVDISKVRKDIFKEALTAAYNGVAAKPKKKE</sequence>
<proteinExistence type="predicted"/>
<dbReference type="RefSeq" id="WP_345079156.1">
    <property type="nucleotide sequence ID" value="NZ_BAABFA010000007.1"/>
</dbReference>
<dbReference type="InterPro" id="IPR038056">
    <property type="entry name" value="YjbR-like_sf"/>
</dbReference>
<name>A0ABP8NAW0_9BACT</name>
<evidence type="ECO:0000313" key="1">
    <source>
        <dbReference type="EMBL" id="GAA4462395.1"/>
    </source>
</evidence>
<dbReference type="Pfam" id="PF04237">
    <property type="entry name" value="YjbR"/>
    <property type="match status" value="1"/>
</dbReference>
<organism evidence="1 2">
    <name type="scientific">Nemorincola caseinilytica</name>
    <dbReference type="NCBI Taxonomy" id="2054315"/>
    <lineage>
        <taxon>Bacteria</taxon>
        <taxon>Pseudomonadati</taxon>
        <taxon>Bacteroidota</taxon>
        <taxon>Chitinophagia</taxon>
        <taxon>Chitinophagales</taxon>
        <taxon>Chitinophagaceae</taxon>
        <taxon>Nemorincola</taxon>
    </lineage>
</organism>
<evidence type="ECO:0008006" key="3">
    <source>
        <dbReference type="Google" id="ProtNLM"/>
    </source>
</evidence>
<keyword evidence="2" id="KW-1185">Reference proteome</keyword>
<evidence type="ECO:0000313" key="2">
    <source>
        <dbReference type="Proteomes" id="UP001500067"/>
    </source>
</evidence>
<reference evidence="2" key="1">
    <citation type="journal article" date="2019" name="Int. J. Syst. Evol. Microbiol.">
        <title>The Global Catalogue of Microorganisms (GCM) 10K type strain sequencing project: providing services to taxonomists for standard genome sequencing and annotation.</title>
        <authorList>
            <consortium name="The Broad Institute Genomics Platform"/>
            <consortium name="The Broad Institute Genome Sequencing Center for Infectious Disease"/>
            <person name="Wu L."/>
            <person name="Ma J."/>
        </authorList>
    </citation>
    <scope>NUCLEOTIDE SEQUENCE [LARGE SCALE GENOMIC DNA]</scope>
    <source>
        <strain evidence="2">JCM 32105</strain>
    </source>
</reference>
<dbReference type="InterPro" id="IPR058532">
    <property type="entry name" value="YjbR/MT2646/Rv2570-like"/>
</dbReference>
<dbReference type="SUPFAM" id="SSF142906">
    <property type="entry name" value="YjbR-like"/>
    <property type="match status" value="1"/>
</dbReference>
<protein>
    <recommendedName>
        <fullName evidence="3">MmcQ/YjbR family DNA-binding protein</fullName>
    </recommendedName>
</protein>
<dbReference type="Proteomes" id="UP001500067">
    <property type="component" value="Unassembled WGS sequence"/>
</dbReference>
<gene>
    <name evidence="1" type="ORF">GCM10023093_08890</name>
</gene>
<dbReference type="EMBL" id="BAABFA010000007">
    <property type="protein sequence ID" value="GAA4462395.1"/>
    <property type="molecule type" value="Genomic_DNA"/>
</dbReference>